<feature type="transmembrane region" description="Helical" evidence="7">
    <location>
        <begin position="300"/>
        <end position="322"/>
    </location>
</feature>
<evidence type="ECO:0000256" key="5">
    <source>
        <dbReference type="ARBA" id="ARBA00038359"/>
    </source>
</evidence>
<evidence type="ECO:0000256" key="3">
    <source>
        <dbReference type="ARBA" id="ARBA00022989"/>
    </source>
</evidence>
<dbReference type="PANTHER" id="PTHR33048:SF129">
    <property type="entry name" value="INTEGRAL MEMBRANE PROTEIN-RELATED"/>
    <property type="match status" value="1"/>
</dbReference>
<gene>
    <name evidence="9" type="ORF">FKW77_001727</name>
</gene>
<dbReference type="OrthoDB" id="5429740at2759"/>
<organism evidence="9 10">
    <name type="scientific">Venturia effusa</name>
    <dbReference type="NCBI Taxonomy" id="50376"/>
    <lineage>
        <taxon>Eukaryota</taxon>
        <taxon>Fungi</taxon>
        <taxon>Dikarya</taxon>
        <taxon>Ascomycota</taxon>
        <taxon>Pezizomycotina</taxon>
        <taxon>Dothideomycetes</taxon>
        <taxon>Pleosporomycetidae</taxon>
        <taxon>Venturiales</taxon>
        <taxon>Venturiaceae</taxon>
        <taxon>Venturia</taxon>
    </lineage>
</organism>
<sequence length="400" mass="44264">MAKSALIGYPPATDQDYWIAKYMIRTLGIKNGNASRGFTVTPPRPPADEYHFETRAPGLIAGLSICIVVMAGITGLRLYLRFFTPRLKSGLDDWLIIPGVILALAYPALQLAMVVYGGSGKHLYDCSYQEQYFFKYLAAIAQIVFFVSIGIVKMSITAFNMRLTGFSSSKWMIAHWSFFVIIVCYTLIALALTIFSCDPIWSSFDIARSGKLDKSPICLGVRQIGTILRAINITLDYCLLLVPVIVLSTVQMDVWRKIKLVALFCVGGLACIGSVLTLVAKDNLKSDVPWNFNALLGWSLLELTLGVTAASLPVLGALLTIFPRSTGSPPVVSDYRDSYHSTRPIGARPSLWSRTSKHVWCKLSVRKHPNKIKLSQARTNHPPGFYQDSARGSQYSDSIY</sequence>
<keyword evidence="3 7" id="KW-1133">Transmembrane helix</keyword>
<feature type="region of interest" description="Disordered" evidence="6">
    <location>
        <begin position="372"/>
        <end position="400"/>
    </location>
</feature>
<dbReference type="AlphaFoldDB" id="A0A517LNE9"/>
<feature type="transmembrane region" description="Helical" evidence="7">
    <location>
        <begin position="173"/>
        <end position="195"/>
    </location>
</feature>
<evidence type="ECO:0000256" key="1">
    <source>
        <dbReference type="ARBA" id="ARBA00004141"/>
    </source>
</evidence>
<feature type="transmembrane region" description="Helical" evidence="7">
    <location>
        <begin position="260"/>
        <end position="280"/>
    </location>
</feature>
<evidence type="ECO:0000256" key="2">
    <source>
        <dbReference type="ARBA" id="ARBA00022692"/>
    </source>
</evidence>
<feature type="compositionally biased region" description="Polar residues" evidence="6">
    <location>
        <begin position="390"/>
        <end position="400"/>
    </location>
</feature>
<dbReference type="InterPro" id="IPR049326">
    <property type="entry name" value="Rhodopsin_dom_fungi"/>
</dbReference>
<feature type="transmembrane region" description="Helical" evidence="7">
    <location>
        <begin position="133"/>
        <end position="152"/>
    </location>
</feature>
<feature type="transmembrane region" description="Helical" evidence="7">
    <location>
        <begin position="227"/>
        <end position="248"/>
    </location>
</feature>
<keyword evidence="2 7" id="KW-0812">Transmembrane</keyword>
<evidence type="ECO:0000313" key="9">
    <source>
        <dbReference type="EMBL" id="QDS77165.1"/>
    </source>
</evidence>
<keyword evidence="10" id="KW-1185">Reference proteome</keyword>
<feature type="transmembrane region" description="Helical" evidence="7">
    <location>
        <begin position="94"/>
        <end position="113"/>
    </location>
</feature>
<dbReference type="InterPro" id="IPR052337">
    <property type="entry name" value="SAT4-like"/>
</dbReference>
<comment type="similarity">
    <text evidence="5">Belongs to the SAT4 family.</text>
</comment>
<evidence type="ECO:0000256" key="7">
    <source>
        <dbReference type="SAM" id="Phobius"/>
    </source>
</evidence>
<name>A0A517LNE9_9PEZI</name>
<dbReference type="STRING" id="50376.A0A517LNE9"/>
<comment type="subcellular location">
    <subcellularLocation>
        <location evidence="1">Membrane</location>
        <topology evidence="1">Multi-pass membrane protein</topology>
    </subcellularLocation>
</comment>
<proteinExistence type="inferred from homology"/>
<reference evidence="9 10" key="1">
    <citation type="submission" date="2019-07" db="EMBL/GenBank/DDBJ databases">
        <title>Finished genome of Venturia effusa.</title>
        <authorList>
            <person name="Young C.A."/>
            <person name="Cox M.P."/>
            <person name="Ganley A.R.D."/>
            <person name="David W.J."/>
        </authorList>
    </citation>
    <scope>NUCLEOTIDE SEQUENCE [LARGE SCALE GENOMIC DNA]</scope>
    <source>
        <strain evidence="10">albino</strain>
    </source>
</reference>
<evidence type="ECO:0000256" key="6">
    <source>
        <dbReference type="SAM" id="MobiDB-lite"/>
    </source>
</evidence>
<dbReference type="PANTHER" id="PTHR33048">
    <property type="entry name" value="PTH11-LIKE INTEGRAL MEMBRANE PROTEIN (AFU_ORTHOLOGUE AFUA_5G11245)"/>
    <property type="match status" value="1"/>
</dbReference>
<protein>
    <recommendedName>
        <fullName evidence="8">Rhodopsin domain-containing protein</fullName>
    </recommendedName>
</protein>
<feature type="transmembrane region" description="Helical" evidence="7">
    <location>
        <begin position="59"/>
        <end position="82"/>
    </location>
</feature>
<feature type="domain" description="Rhodopsin" evidence="8">
    <location>
        <begin position="76"/>
        <end position="319"/>
    </location>
</feature>
<evidence type="ECO:0000256" key="4">
    <source>
        <dbReference type="ARBA" id="ARBA00023136"/>
    </source>
</evidence>
<dbReference type="EMBL" id="CP042201">
    <property type="protein sequence ID" value="QDS77165.1"/>
    <property type="molecule type" value="Genomic_DNA"/>
</dbReference>
<keyword evidence="4 7" id="KW-0472">Membrane</keyword>
<accession>A0A517LNE9</accession>
<dbReference type="Proteomes" id="UP000316270">
    <property type="component" value="Chromosome 17"/>
</dbReference>
<evidence type="ECO:0000259" key="8">
    <source>
        <dbReference type="Pfam" id="PF20684"/>
    </source>
</evidence>
<dbReference type="Pfam" id="PF20684">
    <property type="entry name" value="Fung_rhodopsin"/>
    <property type="match status" value="1"/>
</dbReference>
<evidence type="ECO:0000313" key="10">
    <source>
        <dbReference type="Proteomes" id="UP000316270"/>
    </source>
</evidence>
<dbReference type="GO" id="GO:0016020">
    <property type="term" value="C:membrane"/>
    <property type="evidence" value="ECO:0007669"/>
    <property type="project" value="UniProtKB-SubCell"/>
</dbReference>